<evidence type="ECO:0000256" key="1">
    <source>
        <dbReference type="SAM" id="MobiDB-lite"/>
    </source>
</evidence>
<dbReference type="Proteomes" id="UP000006898">
    <property type="component" value="Chromosome"/>
</dbReference>
<evidence type="ECO:0000313" key="3">
    <source>
        <dbReference type="Proteomes" id="UP000006898"/>
    </source>
</evidence>
<evidence type="ECO:0000313" key="2">
    <source>
        <dbReference type="EMBL" id="CBE68398.1"/>
    </source>
</evidence>
<protein>
    <recommendedName>
        <fullName evidence="4">Transposase</fullName>
    </recommendedName>
</protein>
<dbReference type="KEGG" id="mox:DAMO_1338"/>
<organism evidence="2 3">
    <name type="scientific">Methylomirabilis oxygeniifera</name>
    <dbReference type="NCBI Taxonomy" id="671143"/>
    <lineage>
        <taxon>Bacteria</taxon>
        <taxon>Candidatus Methylomirabilota</taxon>
        <taxon>Candidatus Methylomirabilia</taxon>
        <taxon>Candidatus Methylomirabilales</taxon>
        <taxon>Candidatus Methylomirabilaceae</taxon>
        <taxon>Candidatus Methylomirabilis</taxon>
    </lineage>
</organism>
<dbReference type="HOGENOM" id="CLU_054009_0_0_0"/>
<reference evidence="2 3" key="1">
    <citation type="journal article" date="2010" name="Nature">
        <title>Nitrite-driven anaerobic methane oxidation by oxygenic bacteria.</title>
        <authorList>
            <person name="Ettwig K.F."/>
            <person name="Butler M.K."/>
            <person name="Le Paslier D."/>
            <person name="Pelletier E."/>
            <person name="Mangenot S."/>
            <person name="Kuypers M.M.M."/>
            <person name="Schreiber F."/>
            <person name="Dutilh B.E."/>
            <person name="Zedelius J."/>
            <person name="de Beer D."/>
            <person name="Gloerich J."/>
            <person name="Wessels H.J.C.T."/>
            <person name="van Allen T."/>
            <person name="Luesken F."/>
            <person name="Wu M."/>
            <person name="van de Pas-Schoonen K.T."/>
            <person name="Op den Camp H.J.M."/>
            <person name="Janssen-Megens E.M."/>
            <person name="Francoijs K-J."/>
            <person name="Stunnenberg H."/>
            <person name="Weissenbach J."/>
            <person name="Jetten M.S.M."/>
            <person name="Strous M."/>
        </authorList>
    </citation>
    <scope>NUCLEOTIDE SEQUENCE [LARGE SCALE GENOMIC DNA]</scope>
</reference>
<gene>
    <name evidence="2" type="ORF">DAMO_1338</name>
</gene>
<evidence type="ECO:0008006" key="4">
    <source>
        <dbReference type="Google" id="ProtNLM"/>
    </source>
</evidence>
<dbReference type="EMBL" id="FP565575">
    <property type="protein sequence ID" value="CBE68398.1"/>
    <property type="molecule type" value="Genomic_DNA"/>
</dbReference>
<feature type="compositionally biased region" description="Basic and acidic residues" evidence="1">
    <location>
        <begin position="185"/>
        <end position="194"/>
    </location>
</feature>
<dbReference type="eggNOG" id="COG1662">
    <property type="taxonomic scope" value="Bacteria"/>
</dbReference>
<dbReference type="STRING" id="671143.DAMO_1338"/>
<dbReference type="PATRIC" id="fig|671143.5.peg.1170"/>
<name>D5MF69_METO1</name>
<dbReference type="AlphaFoldDB" id="D5MF69"/>
<feature type="region of interest" description="Disordered" evidence="1">
    <location>
        <begin position="174"/>
        <end position="194"/>
    </location>
</feature>
<proteinExistence type="predicted"/>
<accession>D5MF69</accession>
<sequence>MNRLSKDKRAQVVAALVEGNSIRSTVRMTGVAKGTVLKLLADLGAACSEYQRQVLVNLRCKRIQCDEIWSFCYAKEKNVPEHMKGKPGVGDVWTWTAMDADSKLMISWLVGERDAGYATEFINDLAARLATRVQLTTDGLKVYLEAIEGAFGADIDYAQLVKLFGEAPEQEKRYSPSQCTGCQKRRIDGSPDPRHVSTSFVERQNLTMRMSMRRFTRLTNAFSKKVENLEAAVALHFMWYNFGRIHQTLRVTPAMQAGVSDHVWTIEEILDLLDSN</sequence>